<dbReference type="Proteomes" id="UP001597417">
    <property type="component" value="Unassembled WGS sequence"/>
</dbReference>
<evidence type="ECO:0000313" key="1">
    <source>
        <dbReference type="EMBL" id="MFD2415647.1"/>
    </source>
</evidence>
<name>A0ABW5FMT6_9PSEU</name>
<organism evidence="1 2">
    <name type="scientific">Amycolatopsis pigmentata</name>
    <dbReference type="NCBI Taxonomy" id="450801"/>
    <lineage>
        <taxon>Bacteria</taxon>
        <taxon>Bacillati</taxon>
        <taxon>Actinomycetota</taxon>
        <taxon>Actinomycetes</taxon>
        <taxon>Pseudonocardiales</taxon>
        <taxon>Pseudonocardiaceae</taxon>
        <taxon>Amycolatopsis</taxon>
    </lineage>
</organism>
<dbReference type="RefSeq" id="WP_378261624.1">
    <property type="nucleotide sequence ID" value="NZ_JBHUKR010000004.1"/>
</dbReference>
<gene>
    <name evidence="1" type="ORF">ACFSXZ_04820</name>
</gene>
<proteinExistence type="predicted"/>
<protein>
    <submittedName>
        <fullName evidence="1">Uncharacterized protein</fullName>
    </submittedName>
</protein>
<keyword evidence="2" id="KW-1185">Reference proteome</keyword>
<accession>A0ABW5FMT6</accession>
<comment type="caution">
    <text evidence="1">The sequence shown here is derived from an EMBL/GenBank/DDBJ whole genome shotgun (WGS) entry which is preliminary data.</text>
</comment>
<sequence>MPDPTQHDVTDQDAAYYTDVDNMAINLNNNGVLPHGQDAASFYAGSGEASFVGSDGKILPFRELRGDAAKWHAFPDWMRDQNTGATALNPYLSQYDTGFGKPLTMGGSTPV</sequence>
<dbReference type="EMBL" id="JBHUKR010000004">
    <property type="protein sequence ID" value="MFD2415647.1"/>
    <property type="molecule type" value="Genomic_DNA"/>
</dbReference>
<reference evidence="2" key="1">
    <citation type="journal article" date="2019" name="Int. J. Syst. Evol. Microbiol.">
        <title>The Global Catalogue of Microorganisms (GCM) 10K type strain sequencing project: providing services to taxonomists for standard genome sequencing and annotation.</title>
        <authorList>
            <consortium name="The Broad Institute Genomics Platform"/>
            <consortium name="The Broad Institute Genome Sequencing Center for Infectious Disease"/>
            <person name="Wu L."/>
            <person name="Ma J."/>
        </authorList>
    </citation>
    <scope>NUCLEOTIDE SEQUENCE [LARGE SCALE GENOMIC DNA]</scope>
    <source>
        <strain evidence="2">CGMCC 4.7645</strain>
    </source>
</reference>
<evidence type="ECO:0000313" key="2">
    <source>
        <dbReference type="Proteomes" id="UP001597417"/>
    </source>
</evidence>